<dbReference type="GO" id="GO:0009800">
    <property type="term" value="P:cinnamic acid biosynthetic process"/>
    <property type="evidence" value="ECO:0007669"/>
    <property type="project" value="UniProtKB-UniPathway"/>
</dbReference>
<dbReference type="GeneID" id="9649716"/>
<keyword evidence="3 6" id="KW-0587">Phenylpropanoid metabolism</keyword>
<dbReference type="Pfam" id="PF00221">
    <property type="entry name" value="Lyase_aromatic"/>
    <property type="match status" value="1"/>
</dbReference>
<dbReference type="InterPro" id="IPR005922">
    <property type="entry name" value="Phe_NH3-lyase"/>
</dbReference>
<dbReference type="SUPFAM" id="SSF48557">
    <property type="entry name" value="L-aspartase-like"/>
    <property type="match status" value="1"/>
</dbReference>
<dbReference type="InterPro" id="IPR001106">
    <property type="entry name" value="Aromatic_Lyase"/>
</dbReference>
<comment type="subcellular location">
    <subcellularLocation>
        <location evidence="6">Cytoplasm</location>
    </subcellularLocation>
</comment>
<dbReference type="Gene3D" id="1.10.275.10">
    <property type="entry name" value="Fumarase/aspartase (N-terminal domain)"/>
    <property type="match status" value="1"/>
</dbReference>
<evidence type="ECO:0000256" key="5">
    <source>
        <dbReference type="RuleBase" id="RU003954"/>
    </source>
</evidence>
<protein>
    <recommendedName>
        <fullName evidence="6">Phenylalanine ammonia-lyase</fullName>
        <ecNumber evidence="6">4.3.1.24</ecNumber>
    </recommendedName>
</protein>
<dbReference type="CDD" id="cd00332">
    <property type="entry name" value="PAL-HAL"/>
    <property type="match status" value="1"/>
</dbReference>
<comment type="catalytic activity">
    <reaction evidence="6">
        <text>L-phenylalanine = (E)-cinnamate + NH4(+)</text>
        <dbReference type="Rhea" id="RHEA:21384"/>
        <dbReference type="ChEBI" id="CHEBI:15669"/>
        <dbReference type="ChEBI" id="CHEBI:28938"/>
        <dbReference type="ChEBI" id="CHEBI:58095"/>
        <dbReference type="EC" id="4.3.1.24"/>
    </reaction>
</comment>
<evidence type="ECO:0000313" key="8">
    <source>
        <dbReference type="Proteomes" id="UP000001514"/>
    </source>
</evidence>
<evidence type="ECO:0000256" key="2">
    <source>
        <dbReference type="ARBA" id="ARBA00007238"/>
    </source>
</evidence>
<evidence type="ECO:0000256" key="6">
    <source>
        <dbReference type="RuleBase" id="RU003955"/>
    </source>
</evidence>
<dbReference type="OrthoDB" id="10051290at2759"/>
<dbReference type="HOGENOM" id="CLU_014801_3_0_1"/>
<keyword evidence="4 5" id="KW-0456">Lyase</keyword>
<comment type="pathway">
    <text evidence="1 6">Phenylpropanoid metabolism; trans-cinnamate biosynthesis; trans-cinnamate from L-phenylalanine: step 1/1.</text>
</comment>
<dbReference type="InParanoid" id="D8SPS4"/>
<evidence type="ECO:0000256" key="1">
    <source>
        <dbReference type="ARBA" id="ARBA00005138"/>
    </source>
</evidence>
<dbReference type="EMBL" id="GL377632">
    <property type="protein sequence ID" value="EFJ13467.1"/>
    <property type="molecule type" value="Genomic_DNA"/>
</dbReference>
<dbReference type="InterPro" id="IPR008948">
    <property type="entry name" value="L-Aspartase-like"/>
</dbReference>
<gene>
    <name evidence="7" type="primary">PAL1-1</name>
    <name evidence="7" type="ORF">SELMODRAFT_450474</name>
</gene>
<dbReference type="Proteomes" id="UP000001514">
    <property type="component" value="Unassembled WGS sequence"/>
</dbReference>
<dbReference type="InterPro" id="IPR022313">
    <property type="entry name" value="Phe/His_NH3-lyase_AS"/>
</dbReference>
<reference evidence="7 8" key="1">
    <citation type="journal article" date="2011" name="Science">
        <title>The Selaginella genome identifies genetic changes associated with the evolution of vascular plants.</title>
        <authorList>
            <person name="Banks J.A."/>
            <person name="Nishiyama T."/>
            <person name="Hasebe M."/>
            <person name="Bowman J.L."/>
            <person name="Gribskov M."/>
            <person name="dePamphilis C."/>
            <person name="Albert V.A."/>
            <person name="Aono N."/>
            <person name="Aoyama T."/>
            <person name="Ambrose B.A."/>
            <person name="Ashton N.W."/>
            <person name="Axtell M.J."/>
            <person name="Barker E."/>
            <person name="Barker M.S."/>
            <person name="Bennetzen J.L."/>
            <person name="Bonawitz N.D."/>
            <person name="Chapple C."/>
            <person name="Cheng C."/>
            <person name="Correa L.G."/>
            <person name="Dacre M."/>
            <person name="DeBarry J."/>
            <person name="Dreyer I."/>
            <person name="Elias M."/>
            <person name="Engstrom E.M."/>
            <person name="Estelle M."/>
            <person name="Feng L."/>
            <person name="Finet C."/>
            <person name="Floyd S.K."/>
            <person name="Frommer W.B."/>
            <person name="Fujita T."/>
            <person name="Gramzow L."/>
            <person name="Gutensohn M."/>
            <person name="Harholt J."/>
            <person name="Hattori M."/>
            <person name="Heyl A."/>
            <person name="Hirai T."/>
            <person name="Hiwatashi Y."/>
            <person name="Ishikawa M."/>
            <person name="Iwata M."/>
            <person name="Karol K.G."/>
            <person name="Koehler B."/>
            <person name="Kolukisaoglu U."/>
            <person name="Kubo M."/>
            <person name="Kurata T."/>
            <person name="Lalonde S."/>
            <person name="Li K."/>
            <person name="Li Y."/>
            <person name="Litt A."/>
            <person name="Lyons E."/>
            <person name="Manning G."/>
            <person name="Maruyama T."/>
            <person name="Michael T.P."/>
            <person name="Mikami K."/>
            <person name="Miyazaki S."/>
            <person name="Morinaga S."/>
            <person name="Murata T."/>
            <person name="Mueller-Roeber B."/>
            <person name="Nelson D.R."/>
            <person name="Obara M."/>
            <person name="Oguri Y."/>
            <person name="Olmstead R.G."/>
            <person name="Onodera N."/>
            <person name="Petersen B.L."/>
            <person name="Pils B."/>
            <person name="Prigge M."/>
            <person name="Rensing S.A."/>
            <person name="Riano-Pachon D.M."/>
            <person name="Roberts A.W."/>
            <person name="Sato Y."/>
            <person name="Scheller H.V."/>
            <person name="Schulz B."/>
            <person name="Schulz C."/>
            <person name="Shakirov E.V."/>
            <person name="Shibagaki N."/>
            <person name="Shinohara N."/>
            <person name="Shippen D.E."/>
            <person name="Soerensen I."/>
            <person name="Sotooka R."/>
            <person name="Sugimoto N."/>
            <person name="Sugita M."/>
            <person name="Sumikawa N."/>
            <person name="Tanurdzic M."/>
            <person name="Theissen G."/>
            <person name="Ulvskov P."/>
            <person name="Wakazuki S."/>
            <person name="Weng J.K."/>
            <person name="Willats W.W."/>
            <person name="Wipf D."/>
            <person name="Wolf P.G."/>
            <person name="Yang L."/>
            <person name="Zimmer A.D."/>
            <person name="Zhu Q."/>
            <person name="Mitros T."/>
            <person name="Hellsten U."/>
            <person name="Loque D."/>
            <person name="Otillar R."/>
            <person name="Salamov A."/>
            <person name="Schmutz J."/>
            <person name="Shapiro H."/>
            <person name="Lindquist E."/>
            <person name="Lucas S."/>
            <person name="Rokhsar D."/>
            <person name="Grigoriev I.V."/>
        </authorList>
    </citation>
    <scope>NUCLEOTIDE SEQUENCE [LARGE SCALE GENOMIC DNA]</scope>
</reference>
<dbReference type="GO" id="GO:0045548">
    <property type="term" value="F:phenylalanine ammonia-lyase activity"/>
    <property type="evidence" value="ECO:0007669"/>
    <property type="project" value="UniProtKB-EC"/>
</dbReference>
<evidence type="ECO:0000313" key="7">
    <source>
        <dbReference type="EMBL" id="EFJ13467.1"/>
    </source>
</evidence>
<proteinExistence type="inferred from homology"/>
<comment type="similarity">
    <text evidence="2 5">Belongs to the PAL/histidase family.</text>
</comment>
<dbReference type="Gene3D" id="1.20.200.10">
    <property type="entry name" value="Fumarase/aspartase (Central domain)"/>
    <property type="match status" value="1"/>
</dbReference>
<dbReference type="UniPathway" id="UPA00713">
    <property type="reaction ID" value="UER00725"/>
</dbReference>
<name>D8SPS4_SELML</name>
<dbReference type="AlphaFoldDB" id="D8SPS4"/>
<dbReference type="GO" id="GO:0005737">
    <property type="term" value="C:cytoplasm"/>
    <property type="evidence" value="ECO:0007669"/>
    <property type="project" value="UniProtKB-SubCell"/>
</dbReference>
<dbReference type="GO" id="GO:0016841">
    <property type="term" value="F:ammonia-lyase activity"/>
    <property type="evidence" value="ECO:0000318"/>
    <property type="project" value="GO_Central"/>
</dbReference>
<dbReference type="STRING" id="88036.D8SPS4"/>
<dbReference type="NCBIfam" id="TIGR01226">
    <property type="entry name" value="phe_am_lyase"/>
    <property type="match status" value="1"/>
</dbReference>
<dbReference type="PROSITE" id="PS00488">
    <property type="entry name" value="PAL_HISTIDASE"/>
    <property type="match status" value="1"/>
</dbReference>
<dbReference type="PANTHER" id="PTHR10362">
    <property type="entry name" value="HISTIDINE AMMONIA-LYASE"/>
    <property type="match status" value="1"/>
</dbReference>
<sequence length="668" mass="72685">MGSVDVYSMDGADSHLKEVRRMVKGLDHASMIALEGTALTIEQVTAVARRADHIHVELAVQSAKSRVDKCAEWVMESVAKGVDTYAISTGFGAHCNRRTANFSGLQQELIRYLNAGIMGTNPSNVLPVHVTRATMLVRANCLVQGYSGTRWEILDAIVKLINAQVTPKVPLRGSITASGDLMPLAYIAAILTGRPDSVAFTRDGSITSAQEALKLAGVEAPFELRPKEGIALVNGTSAGAALGSLVCFDANVLVVFAEVLTAMFCEVIHARSEFVDPLIHKLKHHPGQIEAAAIMNHVLQDSAFMASAARLNQVDNLKKFRQDRYAIRSSPQWLGPQIEVIRHATRSIEREINSVNDNPVIDVARDKALHGANFQGTPIGVAMDNVRIALAAIGKLVFAQFSELVNASFNNGLPSNLSAGPDSSLDYGFHCAEIAMAAYMSELAYLANPVTTHVQTAEHHNQAVNSLGLVSARKSEEAAEILKMMLSTYLLGICQAIDLRHLEVALQGAVMKVLSSIGDEFFPAACVESMLLEVEKQYTFSFIDDAMDGSSTLLNKLRQVFLANPTTQGCSVRKFGEFKDRLKPKLEEAIATTRKESLDKPATHIIEKCVSYPLYQFVRHELGTEMLTGGGLEGRSPKQDLDKIYDAFCNGSLMEPLFKCLEGFEQHA</sequence>
<evidence type="ECO:0000256" key="3">
    <source>
        <dbReference type="ARBA" id="ARBA00023051"/>
    </source>
</evidence>
<organism evidence="8">
    <name type="scientific">Selaginella moellendorffii</name>
    <name type="common">Spikemoss</name>
    <dbReference type="NCBI Taxonomy" id="88036"/>
    <lineage>
        <taxon>Eukaryota</taxon>
        <taxon>Viridiplantae</taxon>
        <taxon>Streptophyta</taxon>
        <taxon>Embryophyta</taxon>
        <taxon>Tracheophyta</taxon>
        <taxon>Lycopodiopsida</taxon>
        <taxon>Selaginellales</taxon>
        <taxon>Selaginellaceae</taxon>
        <taxon>Selaginella</taxon>
    </lineage>
</organism>
<dbReference type="eggNOG" id="KOG0222">
    <property type="taxonomic scope" value="Eukaryota"/>
</dbReference>
<dbReference type="InterPro" id="IPR024083">
    <property type="entry name" value="Fumarase/histidase_N"/>
</dbReference>
<dbReference type="Gene3D" id="1.10.274.20">
    <property type="entry name" value="Phenylalanine ammonia-lyase 1, domain 3"/>
    <property type="match status" value="1"/>
</dbReference>
<dbReference type="Gramene" id="EFJ13467">
    <property type="protein sequence ID" value="EFJ13467"/>
    <property type="gene ID" value="SELMODRAFT_450474"/>
</dbReference>
<accession>D8SPS4</accession>
<evidence type="ECO:0000256" key="4">
    <source>
        <dbReference type="ARBA" id="ARBA00023239"/>
    </source>
</evidence>
<dbReference type="InterPro" id="IPR023144">
    <property type="entry name" value="Phe_NH3-lyase_shielding_dom_sf"/>
</dbReference>
<dbReference type="EC" id="4.3.1.24" evidence="6"/>
<keyword evidence="8" id="KW-1185">Reference proteome</keyword>
<dbReference type="GO" id="GO:0006559">
    <property type="term" value="P:L-phenylalanine catabolic process"/>
    <property type="evidence" value="ECO:0007669"/>
    <property type="project" value="InterPro"/>
</dbReference>
<dbReference type="KEGG" id="smo:SELMODRAFT_450474"/>